<evidence type="ECO:0000313" key="13">
    <source>
        <dbReference type="RefSeq" id="XP_025422001.1"/>
    </source>
</evidence>
<dbReference type="RefSeq" id="XP_025422000.1">
    <property type="nucleotide sequence ID" value="XM_025566215.1"/>
</dbReference>
<dbReference type="GeneID" id="112691816"/>
<dbReference type="PANTHER" id="PTHR24223">
    <property type="entry name" value="ATP-BINDING CASSETTE SUB-FAMILY C"/>
    <property type="match status" value="1"/>
</dbReference>
<dbReference type="InterPro" id="IPR003439">
    <property type="entry name" value="ABC_transporter-like_ATP-bd"/>
</dbReference>
<feature type="transmembrane region" description="Helical" evidence="8">
    <location>
        <begin position="920"/>
        <end position="941"/>
    </location>
</feature>
<evidence type="ECO:0000313" key="12">
    <source>
        <dbReference type="RefSeq" id="XP_025422000.1"/>
    </source>
</evidence>
<dbReference type="RefSeq" id="XP_025422002.1">
    <property type="nucleotide sequence ID" value="XM_025566217.1"/>
</dbReference>
<dbReference type="GO" id="GO:0005524">
    <property type="term" value="F:ATP binding"/>
    <property type="evidence" value="ECO:0007669"/>
    <property type="project" value="UniProtKB-KW"/>
</dbReference>
<evidence type="ECO:0000256" key="6">
    <source>
        <dbReference type="ARBA" id="ARBA00022989"/>
    </source>
</evidence>
<evidence type="ECO:0000256" key="4">
    <source>
        <dbReference type="ARBA" id="ARBA00022741"/>
    </source>
</evidence>
<feature type="domain" description="ABC transporter" evidence="9">
    <location>
        <begin position="1127"/>
        <end position="1360"/>
    </location>
</feature>
<evidence type="ECO:0000256" key="8">
    <source>
        <dbReference type="SAM" id="Phobius"/>
    </source>
</evidence>
<evidence type="ECO:0000259" key="9">
    <source>
        <dbReference type="PROSITE" id="PS50893"/>
    </source>
</evidence>
<feature type="transmembrane region" description="Helical" evidence="8">
    <location>
        <begin position="158"/>
        <end position="181"/>
    </location>
</feature>
<dbReference type="FunFam" id="1.20.1560.10:FF:000026">
    <property type="entry name" value="Multidrug resistance-associated protein lethal(2)03659"/>
    <property type="match status" value="1"/>
</dbReference>
<evidence type="ECO:0000256" key="7">
    <source>
        <dbReference type="ARBA" id="ARBA00023136"/>
    </source>
</evidence>
<dbReference type="InterPro" id="IPR011527">
    <property type="entry name" value="ABC1_TM_dom"/>
</dbReference>
<keyword evidence="5" id="KW-0067">ATP-binding</keyword>
<evidence type="ECO:0000313" key="11">
    <source>
        <dbReference type="Proteomes" id="UP000694846"/>
    </source>
</evidence>
<comment type="subcellular location">
    <subcellularLocation>
        <location evidence="1">Membrane</location>
        <topology evidence="1">Multi-pass membrane protein</topology>
    </subcellularLocation>
</comment>
<feature type="transmembrane region" description="Helical" evidence="8">
    <location>
        <begin position="947"/>
        <end position="967"/>
    </location>
</feature>
<gene>
    <name evidence="12 13 14" type="primary">LOC112691816</name>
</gene>
<protein>
    <submittedName>
        <fullName evidence="12 13">Probable multidrug resistance-associated protein lethal(2)03659 isoform X1</fullName>
    </submittedName>
</protein>
<dbReference type="CDD" id="cd03250">
    <property type="entry name" value="ABCC_MRP_domain1"/>
    <property type="match status" value="1"/>
</dbReference>
<feature type="transmembrane region" description="Helical" evidence="8">
    <location>
        <begin position="232"/>
        <end position="253"/>
    </location>
</feature>
<keyword evidence="4" id="KW-0547">Nucleotide-binding</keyword>
<evidence type="ECO:0000256" key="2">
    <source>
        <dbReference type="ARBA" id="ARBA00022448"/>
    </source>
</evidence>
<evidence type="ECO:0000256" key="5">
    <source>
        <dbReference type="ARBA" id="ARBA00022840"/>
    </source>
</evidence>
<dbReference type="FunFam" id="3.40.50.300:FF:000482">
    <property type="entry name" value="Multidrug resistance-associated protein member 4"/>
    <property type="match status" value="1"/>
</dbReference>
<reference evidence="12 13" key="1">
    <citation type="submission" date="2025-04" db="UniProtKB">
        <authorList>
            <consortium name="RefSeq"/>
        </authorList>
    </citation>
    <scope>IDENTIFICATION</scope>
    <source>
        <tissue evidence="12 13">Whole body</tissue>
    </source>
</reference>
<dbReference type="PROSITE" id="PS50893">
    <property type="entry name" value="ABC_TRANSPORTER_2"/>
    <property type="match status" value="2"/>
</dbReference>
<evidence type="ECO:0000256" key="1">
    <source>
        <dbReference type="ARBA" id="ARBA00004141"/>
    </source>
</evidence>
<feature type="domain" description="ABC transporter" evidence="9">
    <location>
        <begin position="477"/>
        <end position="700"/>
    </location>
</feature>
<sequence length="1385" mass="157156">MFISVVIFYTGQGRQYSFKSFQMDSDIKKKRPPHPRANANIFEILTFGWTFKLFNTGRKRDLEINDLYTTLSSHSSSLLGIALEKKWKEELYHSKKRDRQPSLLRALFQMFGTKIMFYGILMSLLEIIPGAYQPFFLGCVIAHFDPDTQTNKSSNLGIYYGLCLFGTVMIKNFNFVVYDTISMHLGMKMRVSTSRLIYNKALRLSKTALGETTAGQVVNLLSNDVNRFDTSIYFLPYIWTGPMQTLVVSFFLWREIGVSSIFGIVLIIIFIPLQGWLGKITSEFRLKIAILTDKRVRLMNEIISGLKVIKMYTWEKPFEYLVKNVRKNEIRSIKKSKYIGTFLISSWLFHTRVALFFSIFSYVFFGNFITAQKVFVVTLYYNMLQVSMTFFFPKSITQIAELLISIKRLQSFLLYEEKENQLMDRIEDNESATIANYNANYKIKSNGVDTSIGLNHNIVLENGDIQNNSQESIELGIIISNATAKWANTQSNFSIQNINLNVKPSKLVAVIGPVGAGKSSLIQAILKELPLCGGHISVHGVVSYASQEPWLFASSVRQNIIFGSPMDEKRYSKVIQVCALKIDFEQLPYGDKTIVGERGVLLSGGQKARINLARAVYKQADIYLLDDPLSAVDTHVGKHLFEKCIKSYLKEKTCILITHQLQYLSNVDHIILMENAKILAEGTYLSLQTSGFDFTKILESFLETTISDNESKYKHVDTKRTNPHTILQSRNSCHSTESSTDELNFEHDQNNQIEIPETCSNGDISISIYSSYFSAGGSSKTLYFLLFICIFTQVLASGGDFWISFWVNLEESVFRKSNKMDYNILSATYIVSSMAHEISNPPLISRQSCIIIFAILTFSLIVVILMRTATLVSVCLKASFNLHNAMFNAIIKATMYFFNTNSTGRILNRFSKDIGAIDELLPLALLDCIQTGFLVLGIIIVLVFLNIYLMLPLIIVLITVFKLRILYLSTSRSVKRLEGVTRSPVFAHLNATIQGLTTIRAFNAEDILLKEYDNHQDLHSSAWYLFISLSRAFGFWLDLVFIMFVGVVIFSYFCTDDANGSHVGLAITQALGLVGFCQYGMRQSAELQDQMTSVERVLEYTNLPQESAFETPPDDKPPREWPQKGQIEFKNFYIRYCLNEPHVLKNLNLKIKSTEKIGIVGRTGAGKSSLISALFRLAHNEGSILIDDIDINKLGLHDLRSKISIIPQEPVLFSGTIRTNLDPFNDYKDDTLWNALKEVELKDIVKELPLCLDSKMSEGGSNFSVGQRQLICLARAIVRNNKILVLDEATANVDAKTDTLIQRTIRNKFRSCTVLTIAHRLNTVMDSDKVLVMNSGEIVEFDHPYNLLQKKRGFLYQMVKETGQDTSYMLHSVAAENYKIIHLSR</sequence>
<dbReference type="GO" id="GO:0140359">
    <property type="term" value="F:ABC-type transporter activity"/>
    <property type="evidence" value="ECO:0007669"/>
    <property type="project" value="InterPro"/>
</dbReference>
<evidence type="ECO:0000259" key="10">
    <source>
        <dbReference type="PROSITE" id="PS50929"/>
    </source>
</evidence>
<dbReference type="SMART" id="SM00382">
    <property type="entry name" value="AAA"/>
    <property type="match status" value="2"/>
</dbReference>
<feature type="transmembrane region" description="Helical" evidence="8">
    <location>
        <begin position="259"/>
        <end position="277"/>
    </location>
</feature>
<dbReference type="Gene3D" id="3.40.50.300">
    <property type="entry name" value="P-loop containing nucleotide triphosphate hydrolases"/>
    <property type="match status" value="2"/>
</dbReference>
<dbReference type="InterPro" id="IPR027417">
    <property type="entry name" value="P-loop_NTPase"/>
</dbReference>
<dbReference type="Proteomes" id="UP000694846">
    <property type="component" value="Unplaced"/>
</dbReference>
<dbReference type="FunFam" id="1.20.1560.10:FF:000014">
    <property type="entry name" value="Multidrug resistance-associated protein member 4"/>
    <property type="match status" value="1"/>
</dbReference>
<dbReference type="RefSeq" id="XP_025422001.1">
    <property type="nucleotide sequence ID" value="XM_025566216.1"/>
</dbReference>
<dbReference type="Gene3D" id="1.20.1560.10">
    <property type="entry name" value="ABC transporter type 1, transmembrane domain"/>
    <property type="match status" value="2"/>
</dbReference>
<dbReference type="PROSITE" id="PS00211">
    <property type="entry name" value="ABC_TRANSPORTER_1"/>
    <property type="match status" value="2"/>
</dbReference>
<keyword evidence="3 8" id="KW-0812">Transmembrane</keyword>
<dbReference type="GO" id="GO:0016020">
    <property type="term" value="C:membrane"/>
    <property type="evidence" value="ECO:0007669"/>
    <property type="project" value="UniProtKB-SubCell"/>
</dbReference>
<dbReference type="InterPro" id="IPR050173">
    <property type="entry name" value="ABC_transporter_C-like"/>
</dbReference>
<feature type="domain" description="ABC transmembrane type-1" evidence="10">
    <location>
        <begin position="119"/>
        <end position="393"/>
    </location>
</feature>
<dbReference type="SUPFAM" id="SSF52540">
    <property type="entry name" value="P-loop containing nucleoside triphosphate hydrolases"/>
    <property type="match status" value="2"/>
</dbReference>
<feature type="transmembrane region" description="Helical" evidence="8">
    <location>
        <begin position="1033"/>
        <end position="1053"/>
    </location>
</feature>
<dbReference type="CDD" id="cd03244">
    <property type="entry name" value="ABCC_MRP_domain2"/>
    <property type="match status" value="1"/>
</dbReference>
<dbReference type="PANTHER" id="PTHR24223:SF324">
    <property type="entry name" value="LD17001P"/>
    <property type="match status" value="1"/>
</dbReference>
<dbReference type="SUPFAM" id="SSF90123">
    <property type="entry name" value="ABC transporter transmembrane region"/>
    <property type="match status" value="2"/>
</dbReference>
<evidence type="ECO:0000256" key="3">
    <source>
        <dbReference type="ARBA" id="ARBA00022692"/>
    </source>
</evidence>
<keyword evidence="11" id="KW-1185">Reference proteome</keyword>
<feature type="transmembrane region" description="Helical" evidence="8">
    <location>
        <begin position="338"/>
        <end position="365"/>
    </location>
</feature>
<evidence type="ECO:0000313" key="14">
    <source>
        <dbReference type="RefSeq" id="XP_025422002.1"/>
    </source>
</evidence>
<dbReference type="GO" id="GO:0016887">
    <property type="term" value="F:ATP hydrolysis activity"/>
    <property type="evidence" value="ECO:0007669"/>
    <property type="project" value="InterPro"/>
</dbReference>
<dbReference type="Pfam" id="PF00005">
    <property type="entry name" value="ABC_tran"/>
    <property type="match status" value="2"/>
</dbReference>
<dbReference type="InterPro" id="IPR017871">
    <property type="entry name" value="ABC_transporter-like_CS"/>
</dbReference>
<dbReference type="OrthoDB" id="6500128at2759"/>
<proteinExistence type="predicted"/>
<name>A0A8B8GGJ0_9HEMI</name>
<feature type="domain" description="ABC transmembrane type-1" evidence="10">
    <location>
        <begin position="784"/>
        <end position="1050"/>
    </location>
</feature>
<dbReference type="Pfam" id="PF00664">
    <property type="entry name" value="ABC_membrane"/>
    <property type="match status" value="2"/>
</dbReference>
<dbReference type="FunFam" id="3.40.50.300:FF:000163">
    <property type="entry name" value="Multidrug resistance-associated protein member 4"/>
    <property type="match status" value="1"/>
</dbReference>
<dbReference type="InterPro" id="IPR036640">
    <property type="entry name" value="ABC1_TM_sf"/>
</dbReference>
<dbReference type="PROSITE" id="PS50929">
    <property type="entry name" value="ABC_TM1F"/>
    <property type="match status" value="2"/>
</dbReference>
<feature type="transmembrane region" description="Helical" evidence="8">
    <location>
        <begin position="850"/>
        <end position="874"/>
    </location>
</feature>
<feature type="transmembrane region" description="Helical" evidence="8">
    <location>
        <begin position="880"/>
        <end position="899"/>
    </location>
</feature>
<accession>A0A8B8GGJ0</accession>
<keyword evidence="7 8" id="KW-0472">Membrane</keyword>
<keyword evidence="2" id="KW-0813">Transport</keyword>
<feature type="transmembrane region" description="Helical" evidence="8">
    <location>
        <begin position="782"/>
        <end position="802"/>
    </location>
</feature>
<organism evidence="11 12">
    <name type="scientific">Sipha flava</name>
    <name type="common">yellow sugarcane aphid</name>
    <dbReference type="NCBI Taxonomy" id="143950"/>
    <lineage>
        <taxon>Eukaryota</taxon>
        <taxon>Metazoa</taxon>
        <taxon>Ecdysozoa</taxon>
        <taxon>Arthropoda</taxon>
        <taxon>Hexapoda</taxon>
        <taxon>Insecta</taxon>
        <taxon>Pterygota</taxon>
        <taxon>Neoptera</taxon>
        <taxon>Paraneoptera</taxon>
        <taxon>Hemiptera</taxon>
        <taxon>Sternorrhyncha</taxon>
        <taxon>Aphidomorpha</taxon>
        <taxon>Aphidoidea</taxon>
        <taxon>Aphididae</taxon>
        <taxon>Sipha</taxon>
    </lineage>
</organism>
<dbReference type="InterPro" id="IPR003593">
    <property type="entry name" value="AAA+_ATPase"/>
</dbReference>
<keyword evidence="6 8" id="KW-1133">Transmembrane helix</keyword>